<evidence type="ECO:0000313" key="6">
    <source>
        <dbReference type="Proteomes" id="UP000663879"/>
    </source>
</evidence>
<feature type="compositionally biased region" description="Basic residues" evidence="4">
    <location>
        <begin position="414"/>
        <end position="432"/>
    </location>
</feature>
<dbReference type="InterPro" id="IPR001298">
    <property type="entry name" value="Filamin/ABP280_rpt"/>
</dbReference>
<dbReference type="GO" id="GO:0030036">
    <property type="term" value="P:actin cytoskeleton organization"/>
    <property type="evidence" value="ECO:0007669"/>
    <property type="project" value="InterPro"/>
</dbReference>
<gene>
    <name evidence="5" type="ORF">OXX778_LOCUS2246</name>
</gene>
<dbReference type="PANTHER" id="PTHR38537:SF8">
    <property type="entry name" value="FILAMIN-A"/>
    <property type="match status" value="1"/>
</dbReference>
<dbReference type="EMBL" id="CAJNOC010000170">
    <property type="protein sequence ID" value="CAF0722239.1"/>
    <property type="molecule type" value="Genomic_DNA"/>
</dbReference>
<feature type="compositionally biased region" description="Basic and acidic residues" evidence="4">
    <location>
        <begin position="395"/>
        <end position="404"/>
    </location>
</feature>
<evidence type="ECO:0000256" key="2">
    <source>
        <dbReference type="ARBA" id="ARBA00022737"/>
    </source>
</evidence>
<dbReference type="SMART" id="SM00557">
    <property type="entry name" value="IG_FLMN"/>
    <property type="match status" value="2"/>
</dbReference>
<feature type="repeat" description="Filamin" evidence="3">
    <location>
        <begin position="436"/>
        <end position="538"/>
    </location>
</feature>
<dbReference type="SUPFAM" id="SSF81296">
    <property type="entry name" value="E set domains"/>
    <property type="match status" value="4"/>
</dbReference>
<feature type="region of interest" description="Disordered" evidence="4">
    <location>
        <begin position="395"/>
        <end position="440"/>
    </location>
</feature>
<dbReference type="PROSITE" id="PS50194">
    <property type="entry name" value="FILAMIN_REPEAT"/>
    <property type="match status" value="5"/>
</dbReference>
<feature type="repeat" description="Filamin" evidence="3">
    <location>
        <begin position="966"/>
        <end position="995"/>
    </location>
</feature>
<comment type="caution">
    <text evidence="5">The sequence shown here is derived from an EMBL/GenBank/DDBJ whole genome shotgun (WGS) entry which is preliminary data.</text>
</comment>
<keyword evidence="2" id="KW-0677">Repeat</keyword>
<dbReference type="AlphaFoldDB" id="A0A813MCQ3"/>
<feature type="repeat" description="Filamin" evidence="3">
    <location>
        <begin position="596"/>
        <end position="699"/>
    </location>
</feature>
<dbReference type="PANTHER" id="PTHR38537">
    <property type="entry name" value="JITTERBUG, ISOFORM N"/>
    <property type="match status" value="1"/>
</dbReference>
<proteinExistence type="inferred from homology"/>
<comment type="similarity">
    <text evidence="1">Belongs to the filamin family.</text>
</comment>
<evidence type="ECO:0000256" key="3">
    <source>
        <dbReference type="PROSITE-ProRule" id="PRU00087"/>
    </source>
</evidence>
<dbReference type="Gene3D" id="2.60.40.10">
    <property type="entry name" value="Immunoglobulins"/>
    <property type="match status" value="4"/>
</dbReference>
<dbReference type="InterPro" id="IPR013783">
    <property type="entry name" value="Ig-like_fold"/>
</dbReference>
<evidence type="ECO:0000256" key="1">
    <source>
        <dbReference type="ARBA" id="ARBA00009238"/>
    </source>
</evidence>
<accession>A0A813MCQ3</accession>
<dbReference type="Pfam" id="PF00630">
    <property type="entry name" value="Filamin"/>
    <property type="match status" value="1"/>
</dbReference>
<reference evidence="5" key="1">
    <citation type="submission" date="2021-02" db="EMBL/GenBank/DDBJ databases">
        <authorList>
            <person name="Nowell W R."/>
        </authorList>
    </citation>
    <scope>NUCLEOTIDE SEQUENCE</scope>
    <source>
        <strain evidence="5">Ploen Becks lab</strain>
    </source>
</reference>
<keyword evidence="6" id="KW-1185">Reference proteome</keyword>
<evidence type="ECO:0000313" key="5">
    <source>
        <dbReference type="EMBL" id="CAF0722239.1"/>
    </source>
</evidence>
<dbReference type="InterPro" id="IPR044801">
    <property type="entry name" value="Filamin"/>
</dbReference>
<evidence type="ECO:0000256" key="4">
    <source>
        <dbReference type="SAM" id="MobiDB-lite"/>
    </source>
</evidence>
<dbReference type="Proteomes" id="UP000663879">
    <property type="component" value="Unassembled WGS sequence"/>
</dbReference>
<name>A0A813MCQ3_9BILA</name>
<dbReference type="GO" id="GO:0051015">
    <property type="term" value="F:actin filament binding"/>
    <property type="evidence" value="ECO:0007669"/>
    <property type="project" value="InterPro"/>
</dbReference>
<feature type="repeat" description="Filamin" evidence="3">
    <location>
        <begin position="993"/>
        <end position="1081"/>
    </location>
</feature>
<organism evidence="5 6">
    <name type="scientific">Brachionus calyciflorus</name>
    <dbReference type="NCBI Taxonomy" id="104777"/>
    <lineage>
        <taxon>Eukaryota</taxon>
        <taxon>Metazoa</taxon>
        <taxon>Spiralia</taxon>
        <taxon>Gnathifera</taxon>
        <taxon>Rotifera</taxon>
        <taxon>Eurotatoria</taxon>
        <taxon>Monogononta</taxon>
        <taxon>Pseudotrocha</taxon>
        <taxon>Ploima</taxon>
        <taxon>Brachionidae</taxon>
        <taxon>Brachionus</taxon>
    </lineage>
</organism>
<dbReference type="OrthoDB" id="18740at2759"/>
<sequence length="1081" mass="123921">MTKQAEILPNSIQETFRNQIKKRDLIDKKIENSNLTKELDKIEAYLDLMLNESKSRNLLKDISSSSPFSSKTSYINIDYSPTSSSAHTSRFSVFNNSKKAASESNLVETSNLKFCSISSLSPDQKSSLLDISFSSSNNSQLFESMLDTKKKLKSNSNTSVTFISDYSDNSFMHPNKKRQDVYENGWIMKETIVKASNRLGLMKGSCPRKNNKKNSLSTLSFDSPDDESFKKEFIYPISLRYYHHLYELKHKKTQPVLYKKIIGNNRSKSSSHSNDEPVLINLINTKKTEKNERNYYKYLDLMKDLIYFNNNNSKSFNLSRSTSLSSSLNSEDTPEIKRFDRRKSFLLSRDEPKIKLNDFFYLNKKRSLSSKNSKSIDNIDTDISDLLDQILDQKNQRSKSELRNKSFFKSSSPPRHRNSKSRYGKKSLRNRKKYQDEKSSMDTIDLIDTSLDSNNKKISNELNNSSKEVKLSIDTKSSGGGLVTAEIKLNDKSVEFDLAKVDKTKYELKLLPKQIGEYKVFVYLNNQFVKGSPFLINVNSLDEEITSDDISSESYHKSLLKSLDLEPIKLDNNQVGFSDLMNISPHNNNFSSQNTSSISPAKSIKSDVFELSGSEDLIVGEEVKLNVKVIDYGNKKYKNKIPKIDTKVVHEDKMIPHQLDQVSDGLFQIKFLPAIKGVYNVFFLKDGQTIDGCPYKLNIKGRYLRSIEQPSYAQVGVPYILNVEYCNTTNLKAIVFTEKEHSNSLSKKNITKLVNMPVEKIIQNDSRISLKFLPLHSTEHIIDITDNGLSIEGFPIRINVFPNKEIFLINENINGLRLGSLAKFRIYLNGHKDSLNLRITNIDYGEGQYATFLLNDNYEQVNHVFGAMCKFLRINNSRIKNRELMIENGLTRVSFTIFEEENQPPNSVLIEDLKKIIETEKFLIIDQSLNKTIRALKNSFKFGSKGENVGFKLMKQVNKNFDYLGEFKPSTIGRYRIDVENCNFPIQNSPFFINVYNPSLVEIVEMPRNFLIGSESKIEINLRKAGFTEFELIIESPNGLKLPYKIDSSFNYIARFIAQEIGLHKVYMKFGDCLVNGMFST</sequence>
<feature type="repeat" description="Filamin" evidence="3">
    <location>
        <begin position="764"/>
        <end position="800"/>
    </location>
</feature>
<dbReference type="InterPro" id="IPR017868">
    <property type="entry name" value="Filamin/ABP280_repeat-like"/>
</dbReference>
<dbReference type="InterPro" id="IPR014756">
    <property type="entry name" value="Ig_E-set"/>
</dbReference>
<protein>
    <submittedName>
        <fullName evidence="5">Uncharacterized protein</fullName>
    </submittedName>
</protein>